<dbReference type="RefSeq" id="WP_067906968.1">
    <property type="nucleotide sequence ID" value="NZ_KQ954244.1"/>
</dbReference>
<evidence type="ECO:0000256" key="2">
    <source>
        <dbReference type="SAM" id="SignalP"/>
    </source>
</evidence>
<name>A0A124JVT4_9SPHN</name>
<dbReference type="STRING" id="1117702.AQZ52_05110"/>
<feature type="signal peptide" evidence="2">
    <location>
        <begin position="1"/>
        <end position="22"/>
    </location>
</feature>
<organism evidence="3 4">
    <name type="scientific">Novosphingobium fuchskuhlense</name>
    <dbReference type="NCBI Taxonomy" id="1117702"/>
    <lineage>
        <taxon>Bacteria</taxon>
        <taxon>Pseudomonadati</taxon>
        <taxon>Pseudomonadota</taxon>
        <taxon>Alphaproteobacteria</taxon>
        <taxon>Sphingomonadales</taxon>
        <taxon>Sphingomonadaceae</taxon>
        <taxon>Novosphingobium</taxon>
    </lineage>
</organism>
<gene>
    <name evidence="3" type="ORF">AQZ52_05110</name>
</gene>
<evidence type="ECO:0000313" key="3">
    <source>
        <dbReference type="EMBL" id="KUR72622.1"/>
    </source>
</evidence>
<evidence type="ECO:0000313" key="4">
    <source>
        <dbReference type="Proteomes" id="UP000058012"/>
    </source>
</evidence>
<feature type="region of interest" description="Disordered" evidence="1">
    <location>
        <begin position="138"/>
        <end position="230"/>
    </location>
</feature>
<evidence type="ECO:0008006" key="5">
    <source>
        <dbReference type="Google" id="ProtNLM"/>
    </source>
</evidence>
<feature type="chain" id="PRO_5007174884" description="SH3b domain-containing protein" evidence="2">
    <location>
        <begin position="23"/>
        <end position="230"/>
    </location>
</feature>
<protein>
    <recommendedName>
        <fullName evidence="5">SH3b domain-containing protein</fullName>
    </recommendedName>
</protein>
<evidence type="ECO:0000256" key="1">
    <source>
        <dbReference type="SAM" id="MobiDB-lite"/>
    </source>
</evidence>
<feature type="compositionally biased region" description="Basic and acidic residues" evidence="1">
    <location>
        <begin position="209"/>
        <end position="230"/>
    </location>
</feature>
<keyword evidence="4" id="KW-1185">Reference proteome</keyword>
<dbReference type="Proteomes" id="UP000058012">
    <property type="component" value="Unassembled WGS sequence"/>
</dbReference>
<dbReference type="AlphaFoldDB" id="A0A124JVT4"/>
<feature type="compositionally biased region" description="Basic and acidic residues" evidence="1">
    <location>
        <begin position="138"/>
        <end position="149"/>
    </location>
</feature>
<accession>A0A124JVT4</accession>
<proteinExistence type="predicted"/>
<dbReference type="EMBL" id="LLZS01000003">
    <property type="protein sequence ID" value="KUR72622.1"/>
    <property type="molecule type" value="Genomic_DNA"/>
</dbReference>
<keyword evidence="2" id="KW-0732">Signal</keyword>
<dbReference type="OrthoDB" id="8074373at2"/>
<comment type="caution">
    <text evidence="3">The sequence shown here is derived from an EMBL/GenBank/DDBJ whole genome shotgun (WGS) entry which is preliminary data.</text>
</comment>
<sequence>MRSIITLAALVAAVLPITAASAQTTRGYTVRATRLYSGPLRDYPSVRYVGRGVRVSMHGCLRDLSWCDVTYRANRGWVAGDDLRVSHDGRRQGIAADMGIGVISFTFGSYWDTHYQGRRFYGERQRWQTQYDTAYRPEWGEREQRRDENPQNNPGQYRDHEQGGGQPRMDQRQRDQRGMYQQRQNPRGDQHQGYHAQGRTLPQGAADNHPAKRGDGNGKDHGKPDGNPHR</sequence>
<reference evidence="3 4" key="1">
    <citation type="submission" date="2015-10" db="EMBL/GenBank/DDBJ databases">
        <title>Draft genome sequence of Novosphingobium fuchskuhlense DSM 25065 isolated from a surface water sample of the southwest basin of Lake Grosse Fuchskuhle.</title>
        <authorList>
            <person name="Ruckert C."/>
            <person name="Winkler A."/>
            <person name="Glaeser J."/>
            <person name="Grossart H.-P."/>
            <person name="Kalinowski J."/>
            <person name="Glaeser S."/>
        </authorList>
    </citation>
    <scope>NUCLEOTIDE SEQUENCE [LARGE SCALE GENOMIC DNA]</scope>
    <source>
        <strain evidence="3 4">FNE08-7</strain>
    </source>
</reference>